<dbReference type="GO" id="GO:0046872">
    <property type="term" value="F:metal ion binding"/>
    <property type="evidence" value="ECO:0007669"/>
    <property type="project" value="UniProtKB-KW"/>
</dbReference>
<keyword evidence="2 6" id="KW-0479">Metal-binding</keyword>
<feature type="binding site" evidence="6">
    <location>
        <position position="136"/>
    </location>
    <ligand>
        <name>Fe cation</name>
        <dbReference type="ChEBI" id="CHEBI:24875"/>
    </ligand>
</feature>
<evidence type="ECO:0000256" key="4">
    <source>
        <dbReference type="ARBA" id="ARBA00022917"/>
    </source>
</evidence>
<dbReference type="PRINTS" id="PR01576">
    <property type="entry name" value="PDEFORMYLASE"/>
</dbReference>
<dbReference type="GO" id="GO:0006412">
    <property type="term" value="P:translation"/>
    <property type="evidence" value="ECO:0007669"/>
    <property type="project" value="UniProtKB-UniRule"/>
</dbReference>
<dbReference type="InterPro" id="IPR036821">
    <property type="entry name" value="Peptide_deformylase_sf"/>
</dbReference>
<protein>
    <recommendedName>
        <fullName evidence="6">Peptide deformylase</fullName>
        <shortName evidence="6">PDF</shortName>
        <ecNumber evidence="6">3.5.1.88</ecNumber>
    </recommendedName>
    <alternativeName>
        <fullName evidence="6">Polypeptide deformylase</fullName>
    </alternativeName>
</protein>
<dbReference type="GO" id="GO:0042586">
    <property type="term" value="F:peptide deformylase activity"/>
    <property type="evidence" value="ECO:0007669"/>
    <property type="project" value="UniProtKB-UniRule"/>
</dbReference>
<reference evidence="7 8" key="1">
    <citation type="submission" date="2017-08" db="EMBL/GenBank/DDBJ databases">
        <authorList>
            <person name="de Groot N.N."/>
        </authorList>
    </citation>
    <scope>NUCLEOTIDE SEQUENCE [LARGE SCALE GENOMIC DNA]</scope>
    <source>
        <strain evidence="7 8">USBA 78</strain>
    </source>
</reference>
<dbReference type="CDD" id="cd00487">
    <property type="entry name" value="Pep_deformylase"/>
    <property type="match status" value="1"/>
</dbReference>
<dbReference type="AlphaFoldDB" id="A0A285TWU7"/>
<dbReference type="NCBIfam" id="TIGR00079">
    <property type="entry name" value="pept_deformyl"/>
    <property type="match status" value="1"/>
</dbReference>
<comment type="function">
    <text evidence="6">Removes the formyl group from the N-terminal Met of newly synthesized proteins. Requires at least a dipeptide for an efficient rate of reaction. N-terminal L-methionine is a prerequisite for activity but the enzyme has broad specificity at other positions.</text>
</comment>
<dbReference type="SUPFAM" id="SSF56420">
    <property type="entry name" value="Peptide deformylase"/>
    <property type="match status" value="1"/>
</dbReference>
<evidence type="ECO:0000313" key="7">
    <source>
        <dbReference type="EMBL" id="SOC29331.1"/>
    </source>
</evidence>
<dbReference type="PIRSF" id="PIRSF004749">
    <property type="entry name" value="Pep_def"/>
    <property type="match status" value="1"/>
</dbReference>
<dbReference type="PANTHER" id="PTHR10458">
    <property type="entry name" value="PEPTIDE DEFORMYLASE"/>
    <property type="match status" value="1"/>
</dbReference>
<name>A0A285TWU7_9PROT</name>
<keyword evidence="3 6" id="KW-0378">Hydrolase</keyword>
<proteinExistence type="inferred from homology"/>
<keyword evidence="4 6" id="KW-0648">Protein biosynthesis</keyword>
<dbReference type="InterPro" id="IPR023635">
    <property type="entry name" value="Peptide_deformylase"/>
</dbReference>
<evidence type="ECO:0000256" key="1">
    <source>
        <dbReference type="ARBA" id="ARBA00010759"/>
    </source>
</evidence>
<dbReference type="EC" id="3.5.1.88" evidence="6"/>
<accession>A0A285TWU7</accession>
<dbReference type="Proteomes" id="UP000219068">
    <property type="component" value="Unassembled WGS sequence"/>
</dbReference>
<evidence type="ECO:0000256" key="6">
    <source>
        <dbReference type="HAMAP-Rule" id="MF_00163"/>
    </source>
</evidence>
<dbReference type="RefSeq" id="WP_097053281.1">
    <property type="nucleotide sequence ID" value="NZ_OBMM01000007.1"/>
</dbReference>
<gene>
    <name evidence="6" type="primary">def</name>
    <name evidence="7" type="ORF">SAMN05428964_107111</name>
</gene>
<dbReference type="HAMAP" id="MF_00163">
    <property type="entry name" value="Pep_deformylase"/>
    <property type="match status" value="1"/>
</dbReference>
<dbReference type="NCBIfam" id="NF001159">
    <property type="entry name" value="PRK00150.1-3"/>
    <property type="match status" value="1"/>
</dbReference>
<sequence>MALRDILIVPDPRLKQECEEVAEVNDEIRELLDDMLETMYAAPGIGLAAPQIGVMKRVVVMDVSDDKEKPQPLKLVNPEIIWESEDMSVYQEGCLSIPEQYADVERPAEVGLRYLDENGKEHEIEADGLLATCIQHELDHLDGILFTDYLSALKRNMILKKVQKLQKTKKSA</sequence>
<comment type="catalytic activity">
    <reaction evidence="6">
        <text>N-terminal N-formyl-L-methionyl-[peptide] + H2O = N-terminal L-methionyl-[peptide] + formate</text>
        <dbReference type="Rhea" id="RHEA:24420"/>
        <dbReference type="Rhea" id="RHEA-COMP:10639"/>
        <dbReference type="Rhea" id="RHEA-COMP:10640"/>
        <dbReference type="ChEBI" id="CHEBI:15377"/>
        <dbReference type="ChEBI" id="CHEBI:15740"/>
        <dbReference type="ChEBI" id="CHEBI:49298"/>
        <dbReference type="ChEBI" id="CHEBI:64731"/>
        <dbReference type="EC" id="3.5.1.88"/>
    </reaction>
</comment>
<comment type="cofactor">
    <cofactor evidence="6">
        <name>Fe(2+)</name>
        <dbReference type="ChEBI" id="CHEBI:29033"/>
    </cofactor>
    <text evidence="6">Binds 1 Fe(2+) ion.</text>
</comment>
<dbReference type="EMBL" id="OBMM01000007">
    <property type="protein sequence ID" value="SOC29331.1"/>
    <property type="molecule type" value="Genomic_DNA"/>
</dbReference>
<keyword evidence="5 6" id="KW-0408">Iron</keyword>
<feature type="binding site" evidence="6">
    <location>
        <position position="140"/>
    </location>
    <ligand>
        <name>Fe cation</name>
        <dbReference type="ChEBI" id="CHEBI:24875"/>
    </ligand>
</feature>
<dbReference type="Pfam" id="PF01327">
    <property type="entry name" value="Pep_deformylase"/>
    <property type="match status" value="1"/>
</dbReference>
<evidence type="ECO:0000256" key="2">
    <source>
        <dbReference type="ARBA" id="ARBA00022723"/>
    </source>
</evidence>
<evidence type="ECO:0000313" key="8">
    <source>
        <dbReference type="Proteomes" id="UP000219068"/>
    </source>
</evidence>
<feature type="active site" evidence="6">
    <location>
        <position position="137"/>
    </location>
</feature>
<organism evidence="7 8">
    <name type="scientific">Thalassospira xiamenensis</name>
    <dbReference type="NCBI Taxonomy" id="220697"/>
    <lineage>
        <taxon>Bacteria</taxon>
        <taxon>Pseudomonadati</taxon>
        <taxon>Pseudomonadota</taxon>
        <taxon>Alphaproteobacteria</taxon>
        <taxon>Rhodospirillales</taxon>
        <taxon>Thalassospiraceae</taxon>
        <taxon>Thalassospira</taxon>
    </lineage>
</organism>
<feature type="binding site" evidence="6">
    <location>
        <position position="94"/>
    </location>
    <ligand>
        <name>Fe cation</name>
        <dbReference type="ChEBI" id="CHEBI:24875"/>
    </ligand>
</feature>
<dbReference type="PANTHER" id="PTHR10458:SF22">
    <property type="entry name" value="PEPTIDE DEFORMYLASE"/>
    <property type="match status" value="1"/>
</dbReference>
<comment type="similarity">
    <text evidence="1 6">Belongs to the polypeptide deformylase family.</text>
</comment>
<dbReference type="FunFam" id="3.90.45.10:FF:000001">
    <property type="entry name" value="Peptide deformylase"/>
    <property type="match status" value="1"/>
</dbReference>
<evidence type="ECO:0000256" key="5">
    <source>
        <dbReference type="ARBA" id="ARBA00023004"/>
    </source>
</evidence>
<dbReference type="Gene3D" id="3.90.45.10">
    <property type="entry name" value="Peptide deformylase"/>
    <property type="match status" value="1"/>
</dbReference>
<evidence type="ECO:0000256" key="3">
    <source>
        <dbReference type="ARBA" id="ARBA00022801"/>
    </source>
</evidence>